<keyword evidence="5 11" id="KW-0285">Flavoprotein</keyword>
<dbReference type="EMBL" id="JAVREN010000026">
    <property type="protein sequence ID" value="MDT0308762.1"/>
    <property type="molecule type" value="Genomic_DNA"/>
</dbReference>
<comment type="function">
    <text evidence="1 11">Catalyzes the conversion of dihydroorotate to orotate with quinone as electron acceptor.</text>
</comment>
<dbReference type="SUPFAM" id="SSF51395">
    <property type="entry name" value="FMN-linked oxidoreductases"/>
    <property type="match status" value="1"/>
</dbReference>
<comment type="pathway">
    <text evidence="3 11">Pyrimidine metabolism; UMP biosynthesis via de novo pathway; orotate from (S)-dihydroorotate (quinone route): step 1/1.</text>
</comment>
<evidence type="ECO:0000256" key="8">
    <source>
        <dbReference type="ARBA" id="ARBA00023002"/>
    </source>
</evidence>
<keyword evidence="6 11" id="KW-0288">FMN</keyword>
<evidence type="ECO:0000313" key="15">
    <source>
        <dbReference type="Proteomes" id="UP001183388"/>
    </source>
</evidence>
<evidence type="ECO:0000256" key="4">
    <source>
        <dbReference type="ARBA" id="ARBA00005359"/>
    </source>
</evidence>
<feature type="binding site" evidence="11">
    <location>
        <position position="188"/>
    </location>
    <ligand>
        <name>substrate</name>
    </ligand>
</feature>
<dbReference type="EC" id="1.3.5.2" evidence="11"/>
<feature type="compositionally biased region" description="Low complexity" evidence="12">
    <location>
        <begin position="368"/>
        <end position="379"/>
    </location>
</feature>
<proteinExistence type="inferred from homology"/>
<feature type="binding site" evidence="11">
    <location>
        <begin position="72"/>
        <end position="76"/>
    </location>
    <ligand>
        <name>FMN</name>
        <dbReference type="ChEBI" id="CHEBI:58210"/>
    </ligand>
</feature>
<feature type="binding site" evidence="11">
    <location>
        <begin position="330"/>
        <end position="331"/>
    </location>
    <ligand>
        <name>FMN</name>
        <dbReference type="ChEBI" id="CHEBI:58210"/>
    </ligand>
</feature>
<dbReference type="NCBIfam" id="NF003645">
    <property type="entry name" value="PRK05286.1-2"/>
    <property type="match status" value="1"/>
</dbReference>
<dbReference type="InterPro" id="IPR001295">
    <property type="entry name" value="Dihydroorotate_DH_CS"/>
</dbReference>
<protein>
    <recommendedName>
        <fullName evidence="11">Dihydroorotate dehydrogenase (quinone)</fullName>
        <ecNumber evidence="11">1.3.5.2</ecNumber>
    </recommendedName>
    <alternativeName>
        <fullName evidence="11">DHOdehase</fullName>
        <shortName evidence="11">DHOD</shortName>
        <shortName evidence="11">DHODase</shortName>
    </alternativeName>
    <alternativeName>
        <fullName evidence="11">Dihydroorotate oxidase</fullName>
    </alternativeName>
</protein>
<dbReference type="PANTHER" id="PTHR48109:SF4">
    <property type="entry name" value="DIHYDROOROTATE DEHYDROGENASE (QUINONE), MITOCHONDRIAL"/>
    <property type="match status" value="1"/>
</dbReference>
<dbReference type="HAMAP" id="MF_00225">
    <property type="entry name" value="DHO_dh_type2"/>
    <property type="match status" value="1"/>
</dbReference>
<feature type="binding site" evidence="11">
    <location>
        <position position="254"/>
    </location>
    <ligand>
        <name>FMN</name>
        <dbReference type="ChEBI" id="CHEBI:58210"/>
    </ligand>
</feature>
<evidence type="ECO:0000256" key="7">
    <source>
        <dbReference type="ARBA" id="ARBA00022975"/>
    </source>
</evidence>
<dbReference type="Pfam" id="PF01180">
    <property type="entry name" value="DHO_dh"/>
    <property type="match status" value="1"/>
</dbReference>
<keyword evidence="9 11" id="KW-0472">Membrane</keyword>
<comment type="cofactor">
    <cofactor evidence="11">
        <name>FMN</name>
        <dbReference type="ChEBI" id="CHEBI:58210"/>
    </cofactor>
    <text evidence="11">Binds 1 FMN per subunit.</text>
</comment>
<feature type="binding site" evidence="11">
    <location>
        <begin position="121"/>
        <end position="125"/>
    </location>
    <ligand>
        <name>substrate</name>
    </ligand>
</feature>
<gene>
    <name evidence="11" type="primary">pyrD</name>
    <name evidence="14" type="ORF">RM780_17595</name>
</gene>
<feature type="binding site" evidence="11">
    <location>
        <position position="76"/>
    </location>
    <ligand>
        <name>substrate</name>
    </ligand>
</feature>
<dbReference type="NCBIfam" id="NF003652">
    <property type="entry name" value="PRK05286.2-5"/>
    <property type="match status" value="1"/>
</dbReference>
<comment type="similarity">
    <text evidence="4 11">Belongs to the dihydroorotate dehydrogenase family. Type 2 subfamily.</text>
</comment>
<feature type="binding site" evidence="11">
    <location>
        <position position="96"/>
    </location>
    <ligand>
        <name>FMN</name>
        <dbReference type="ChEBI" id="CHEBI:58210"/>
    </ligand>
</feature>
<feature type="binding site" evidence="11">
    <location>
        <position position="183"/>
    </location>
    <ligand>
        <name>substrate</name>
    </ligand>
</feature>
<feature type="binding site" evidence="11">
    <location>
        <position position="280"/>
    </location>
    <ligand>
        <name>FMN</name>
        <dbReference type="ChEBI" id="CHEBI:58210"/>
    </ligand>
</feature>
<dbReference type="NCBIfam" id="NF003648">
    <property type="entry name" value="PRK05286.2-1"/>
    <property type="match status" value="1"/>
</dbReference>
<comment type="subunit">
    <text evidence="11">Monomer.</text>
</comment>
<feature type="region of interest" description="Disordered" evidence="12">
    <location>
        <begin position="368"/>
        <end position="392"/>
    </location>
</feature>
<keyword evidence="7 11" id="KW-0665">Pyrimidine biosynthesis</keyword>
<evidence type="ECO:0000256" key="12">
    <source>
        <dbReference type="SAM" id="MobiDB-lite"/>
    </source>
</evidence>
<name>A0ABU2LB11_9ACTN</name>
<feature type="binding site" evidence="11">
    <location>
        <position position="150"/>
    </location>
    <ligand>
        <name>FMN</name>
        <dbReference type="ChEBI" id="CHEBI:58210"/>
    </ligand>
</feature>
<evidence type="ECO:0000256" key="6">
    <source>
        <dbReference type="ARBA" id="ARBA00022643"/>
    </source>
</evidence>
<dbReference type="Gene3D" id="3.20.20.70">
    <property type="entry name" value="Aldolase class I"/>
    <property type="match status" value="1"/>
</dbReference>
<evidence type="ECO:0000256" key="10">
    <source>
        <dbReference type="ARBA" id="ARBA00048639"/>
    </source>
</evidence>
<evidence type="ECO:0000256" key="9">
    <source>
        <dbReference type="ARBA" id="ARBA00023136"/>
    </source>
</evidence>
<organism evidence="14 15">
    <name type="scientific">Streptomyces boetiae</name>
    <dbReference type="NCBI Taxonomy" id="3075541"/>
    <lineage>
        <taxon>Bacteria</taxon>
        <taxon>Bacillati</taxon>
        <taxon>Actinomycetota</taxon>
        <taxon>Actinomycetes</taxon>
        <taxon>Kitasatosporales</taxon>
        <taxon>Streptomycetaceae</taxon>
        <taxon>Streptomyces</taxon>
    </lineage>
</organism>
<keyword evidence="15" id="KW-1185">Reference proteome</keyword>
<reference evidence="15" key="1">
    <citation type="submission" date="2023-07" db="EMBL/GenBank/DDBJ databases">
        <title>30 novel species of actinomycetes from the DSMZ collection.</title>
        <authorList>
            <person name="Nouioui I."/>
        </authorList>
    </citation>
    <scope>NUCLEOTIDE SEQUENCE [LARGE SCALE GENOMIC DNA]</scope>
    <source>
        <strain evidence="15">DSM 44917</strain>
    </source>
</reference>
<feature type="binding site" evidence="11">
    <location>
        <position position="183"/>
    </location>
    <ligand>
        <name>FMN</name>
        <dbReference type="ChEBI" id="CHEBI:58210"/>
    </ligand>
</feature>
<evidence type="ECO:0000256" key="1">
    <source>
        <dbReference type="ARBA" id="ARBA00003125"/>
    </source>
</evidence>
<dbReference type="Proteomes" id="UP001183388">
    <property type="component" value="Unassembled WGS sequence"/>
</dbReference>
<evidence type="ECO:0000256" key="5">
    <source>
        <dbReference type="ARBA" id="ARBA00022630"/>
    </source>
</evidence>
<feature type="binding site" evidence="11">
    <location>
        <begin position="255"/>
        <end position="256"/>
    </location>
    <ligand>
        <name>substrate</name>
    </ligand>
</feature>
<evidence type="ECO:0000256" key="3">
    <source>
        <dbReference type="ARBA" id="ARBA00005161"/>
    </source>
</evidence>
<keyword evidence="8 11" id="KW-0560">Oxidoreductase</keyword>
<dbReference type="InterPro" id="IPR005719">
    <property type="entry name" value="Dihydroorotate_DH_2"/>
</dbReference>
<dbReference type="GO" id="GO:0106430">
    <property type="term" value="F:dihydroorotate dehydrogenase (quinone) activity"/>
    <property type="evidence" value="ECO:0007669"/>
    <property type="project" value="UniProtKB-EC"/>
</dbReference>
<evidence type="ECO:0000313" key="14">
    <source>
        <dbReference type="EMBL" id="MDT0308762.1"/>
    </source>
</evidence>
<feature type="active site" description="Nucleophile" evidence="11">
    <location>
        <position position="186"/>
    </location>
</feature>
<dbReference type="InterPro" id="IPR005720">
    <property type="entry name" value="Dihydroorotate_DH_cat"/>
</dbReference>
<comment type="caution">
    <text evidence="14">The sequence shown here is derived from an EMBL/GenBank/DDBJ whole genome shotgun (WGS) entry which is preliminary data.</text>
</comment>
<dbReference type="PROSITE" id="PS00912">
    <property type="entry name" value="DHODEHASE_2"/>
    <property type="match status" value="1"/>
</dbReference>
<dbReference type="InterPro" id="IPR013785">
    <property type="entry name" value="Aldolase_TIM"/>
</dbReference>
<accession>A0ABU2LB11</accession>
<comment type="subcellular location">
    <subcellularLocation>
        <location evidence="11">Cell membrane</location>
        <topology evidence="11">Peripheral membrane protein</topology>
    </subcellularLocation>
    <subcellularLocation>
        <location evidence="2">Membrane</location>
    </subcellularLocation>
</comment>
<dbReference type="InterPro" id="IPR050074">
    <property type="entry name" value="DHO_dehydrogenase"/>
</dbReference>
<evidence type="ECO:0000259" key="13">
    <source>
        <dbReference type="Pfam" id="PF01180"/>
    </source>
</evidence>
<dbReference type="NCBIfam" id="TIGR01036">
    <property type="entry name" value="pyrD_sub2"/>
    <property type="match status" value="1"/>
</dbReference>
<feature type="binding site" evidence="11">
    <location>
        <position position="226"/>
    </location>
    <ligand>
        <name>FMN</name>
        <dbReference type="ChEBI" id="CHEBI:58210"/>
    </ligand>
</feature>
<dbReference type="RefSeq" id="WP_311631707.1">
    <property type="nucleotide sequence ID" value="NZ_JAVREN010000026.1"/>
</dbReference>
<dbReference type="CDD" id="cd04738">
    <property type="entry name" value="DHOD_2_like"/>
    <property type="match status" value="1"/>
</dbReference>
<dbReference type="PROSITE" id="PS00911">
    <property type="entry name" value="DHODEHASE_1"/>
    <property type="match status" value="1"/>
</dbReference>
<evidence type="ECO:0000256" key="2">
    <source>
        <dbReference type="ARBA" id="ARBA00004370"/>
    </source>
</evidence>
<evidence type="ECO:0000256" key="11">
    <source>
        <dbReference type="HAMAP-Rule" id="MF_00225"/>
    </source>
</evidence>
<feature type="domain" description="Dihydroorotate dehydrogenase catalytic" evidence="13">
    <location>
        <begin position="55"/>
        <end position="352"/>
    </location>
</feature>
<keyword evidence="11" id="KW-1003">Cell membrane</keyword>
<comment type="catalytic activity">
    <reaction evidence="10 11">
        <text>(S)-dihydroorotate + a quinone = orotate + a quinol</text>
        <dbReference type="Rhea" id="RHEA:30187"/>
        <dbReference type="ChEBI" id="CHEBI:24646"/>
        <dbReference type="ChEBI" id="CHEBI:30839"/>
        <dbReference type="ChEBI" id="CHEBI:30864"/>
        <dbReference type="ChEBI" id="CHEBI:132124"/>
        <dbReference type="EC" id="1.3.5.2"/>
    </reaction>
</comment>
<feature type="binding site" evidence="11">
    <location>
        <position position="309"/>
    </location>
    <ligand>
        <name>FMN</name>
        <dbReference type="ChEBI" id="CHEBI:58210"/>
    </ligand>
</feature>
<sequence length="392" mass="40595">MSALTAYDLFFRAALCRIDPERAHGLASGLIRSAARVPALRGAVAAAFAPTPPELRVSALGLDLPGPLGLAAGFDKNATGTAGLALLGFGHVEIGTVTGRAQPGNPRPRLFRLPKDRALINRMGFNNDGAAVVAARLARRPRPGPVVGVNIGRTKAVPEERAVADYVAGTELLAPHADYLVVNVSSPNTPGLRDLQAADRLRPLLTAVREAAERAVPGRRVPLLVKIAPDLADEDVDAVADLALELGLEGIIATNTTISRADLATAEGAVRAAGAGGLSGAPVRERALAVLRRLYLRAGGRLTLIGVGGVETAEDAWQRILAGATLVQGYTGFIYGGPGWARRVHRGLAERLAASPYATLAEAVGTAAHRAPAPSAAATRPRRGPASERQAP</sequence>
<dbReference type="PANTHER" id="PTHR48109">
    <property type="entry name" value="DIHYDROOROTATE DEHYDROGENASE (QUINONE), MITOCHONDRIAL-RELATED"/>
    <property type="match status" value="1"/>
</dbReference>